<dbReference type="GO" id="GO:0009307">
    <property type="term" value="P:DNA restriction-modification system"/>
    <property type="evidence" value="ECO:0007669"/>
    <property type="project" value="UniProtKB-KW"/>
</dbReference>
<sequence>MAAVDAVLPRLGALGARTYQGSGSRFQNGDVLIARISPSLENGKAALVDGLPAGEVGFGSTELTVLCPRLTTPEFLYYLLKWEGVRALLIARLVGTSGRLRVPAAAWAEVLVAVPGLPEQARIARILARVDGAIAAAQALEAQLREVRSALAHELFAPTHPQRRGDELFSLGGGYSPSAVQVDPCGDTLFLKVEDLAHPENRWGVRTASLRFRAKEHPSIRTFAPGHLVFPKRGGAIAKNRVRVLLRDAAVDPNLMVLAPGPLLDPHYFAELLQHRGLSSFAYDAGIPQINHHHLYPVRFAVPPRELQRALGHALTTFDQRLELEQSWQEALLELRSVLMTALFTGQLRASVIEALPLRE</sequence>
<dbReference type="KEGG" id="ccro:CMC5_071480"/>
<dbReference type="SUPFAM" id="SSF116734">
    <property type="entry name" value="DNA methylase specificity domain"/>
    <property type="match status" value="2"/>
</dbReference>
<evidence type="ECO:0000256" key="2">
    <source>
        <dbReference type="ARBA" id="ARBA00023125"/>
    </source>
</evidence>
<dbReference type="InterPro" id="IPR044946">
    <property type="entry name" value="Restrct_endonuc_typeI_TRD_sf"/>
</dbReference>
<dbReference type="STRING" id="52.CMC5_071480"/>
<keyword evidence="4" id="KW-1185">Reference proteome</keyword>
<protein>
    <recommendedName>
        <fullName evidence="5">Type I restriction modification DNA specificity domain-containing protein</fullName>
    </recommendedName>
</protein>
<dbReference type="Proteomes" id="UP000067626">
    <property type="component" value="Chromosome"/>
</dbReference>
<dbReference type="REBASE" id="116687">
    <property type="entry name" value="S.CcrC5ORF71440P"/>
</dbReference>
<dbReference type="CDD" id="cd17260">
    <property type="entry name" value="RMtype1_S_EcoEI-TRD1-CR1_like"/>
    <property type="match status" value="1"/>
</dbReference>
<reference evidence="3 4" key="1">
    <citation type="submission" date="2015-07" db="EMBL/GenBank/DDBJ databases">
        <title>Genome analysis of myxobacterium Chondromyces crocatus Cm c5 reveals a high potential for natural compound synthesis and the genetic basis for the loss of fruiting body formation.</title>
        <authorList>
            <person name="Zaburannyi N."/>
            <person name="Bunk B."/>
            <person name="Maier J."/>
            <person name="Overmann J."/>
            <person name="Mueller R."/>
        </authorList>
    </citation>
    <scope>NUCLEOTIDE SEQUENCE [LARGE SCALE GENOMIC DNA]</scope>
    <source>
        <strain evidence="3 4">Cm c5</strain>
    </source>
</reference>
<name>A0A0K1EPR7_CHOCO</name>
<dbReference type="PANTHER" id="PTHR30408">
    <property type="entry name" value="TYPE-1 RESTRICTION ENZYME ECOKI SPECIFICITY PROTEIN"/>
    <property type="match status" value="1"/>
</dbReference>
<accession>A0A0K1EPR7</accession>
<dbReference type="PANTHER" id="PTHR30408:SF12">
    <property type="entry name" value="TYPE I RESTRICTION ENZYME MJAVIII SPECIFICITY SUBUNIT"/>
    <property type="match status" value="1"/>
</dbReference>
<dbReference type="Gene3D" id="3.90.220.20">
    <property type="entry name" value="DNA methylase specificity domains"/>
    <property type="match status" value="2"/>
</dbReference>
<evidence type="ECO:0000256" key="1">
    <source>
        <dbReference type="ARBA" id="ARBA00022747"/>
    </source>
</evidence>
<evidence type="ECO:0008006" key="5">
    <source>
        <dbReference type="Google" id="ProtNLM"/>
    </source>
</evidence>
<evidence type="ECO:0000313" key="3">
    <source>
        <dbReference type="EMBL" id="AKT42920.1"/>
    </source>
</evidence>
<dbReference type="InterPro" id="IPR052021">
    <property type="entry name" value="Type-I_RS_S_subunit"/>
</dbReference>
<organism evidence="3 4">
    <name type="scientific">Chondromyces crocatus</name>
    <dbReference type="NCBI Taxonomy" id="52"/>
    <lineage>
        <taxon>Bacteria</taxon>
        <taxon>Pseudomonadati</taxon>
        <taxon>Myxococcota</taxon>
        <taxon>Polyangia</taxon>
        <taxon>Polyangiales</taxon>
        <taxon>Polyangiaceae</taxon>
        <taxon>Chondromyces</taxon>
    </lineage>
</organism>
<dbReference type="AlphaFoldDB" id="A0A0K1EPR7"/>
<dbReference type="GO" id="GO:0003677">
    <property type="term" value="F:DNA binding"/>
    <property type="evidence" value="ECO:0007669"/>
    <property type="project" value="UniProtKB-KW"/>
</dbReference>
<proteinExistence type="predicted"/>
<keyword evidence="1" id="KW-0680">Restriction system</keyword>
<evidence type="ECO:0000313" key="4">
    <source>
        <dbReference type="Proteomes" id="UP000067626"/>
    </source>
</evidence>
<dbReference type="EMBL" id="CP012159">
    <property type="protein sequence ID" value="AKT42920.1"/>
    <property type="molecule type" value="Genomic_DNA"/>
</dbReference>
<keyword evidence="2" id="KW-0238">DNA-binding</keyword>
<gene>
    <name evidence="3" type="ORF">CMC5_071480</name>
</gene>